<dbReference type="OrthoDB" id="4704294at2"/>
<keyword evidence="5" id="KW-1185">Reference proteome</keyword>
<dbReference type="RefSeq" id="WP_160760467.1">
    <property type="nucleotide sequence ID" value="NZ_BAAADZ010000010.1"/>
</dbReference>
<accession>A0A6I4UH94</accession>
<dbReference type="Pfam" id="PF02627">
    <property type="entry name" value="CMD"/>
    <property type="match status" value="1"/>
</dbReference>
<organism evidence="3 4">
    <name type="scientific">Erythrobacter ramosus</name>
    <dbReference type="NCBI Taxonomy" id="35811"/>
    <lineage>
        <taxon>Bacteria</taxon>
        <taxon>Pseudomonadati</taxon>
        <taxon>Pseudomonadota</taxon>
        <taxon>Alphaproteobacteria</taxon>
        <taxon>Sphingomonadales</taxon>
        <taxon>Erythrobacteraceae</taxon>
        <taxon>Erythrobacter/Porphyrobacter group</taxon>
        <taxon>Erythrobacter</taxon>
    </lineage>
</organism>
<feature type="domain" description="Carboxymuconolactone decarboxylase-like" evidence="1">
    <location>
        <begin position="68"/>
        <end position="113"/>
    </location>
</feature>
<dbReference type="AlphaFoldDB" id="A0A6I4UH94"/>
<dbReference type="InterPro" id="IPR029032">
    <property type="entry name" value="AhpD-like"/>
</dbReference>
<reference evidence="3 4" key="1">
    <citation type="submission" date="2019-12" db="EMBL/GenBank/DDBJ databases">
        <title>Genomic-based taxomic classification of the family Erythrobacteraceae.</title>
        <authorList>
            <person name="Xu L."/>
        </authorList>
    </citation>
    <scope>NUCLEOTIDE SEQUENCE [LARGE SCALE GENOMIC DNA]</scope>
    <source>
        <strain evidence="3 4">JCM 10282</strain>
    </source>
</reference>
<sequence length="195" mass="21897">MTNPPRIAHLNPPYGDAEGKALGRMMPKDSPVEPLKLFRTFARNLPFATAIGPLGGYMLSLGRDGGAGYDLRSRELVIDRVTARCGCEYEWGVHIASYARRAELTEEQIYATVHSGPDDPCWDDRDSAVLSMVDELHDTGKLTDATFDALRRHFDERRIIELFALAGWYHAISYVANGSRTELEDWAPRFPARRA</sequence>
<dbReference type="Gene3D" id="1.20.1290.10">
    <property type="entry name" value="AhpD-like"/>
    <property type="match status" value="1"/>
</dbReference>
<dbReference type="PANTHER" id="PTHR34846">
    <property type="entry name" value="4-CARBOXYMUCONOLACTONE DECARBOXYLASE FAMILY PROTEIN (AFU_ORTHOLOGUE AFUA_6G11590)"/>
    <property type="match status" value="1"/>
</dbReference>
<dbReference type="SUPFAM" id="SSF69118">
    <property type="entry name" value="AhpD-like"/>
    <property type="match status" value="1"/>
</dbReference>
<dbReference type="EMBL" id="WTYB01000002">
    <property type="protein sequence ID" value="MXP38290.1"/>
    <property type="molecule type" value="Genomic_DNA"/>
</dbReference>
<dbReference type="PANTHER" id="PTHR34846:SF5">
    <property type="entry name" value="CARBOXYMUCONOLACTONE DECARBOXYLASE-LIKE DOMAIN-CONTAINING PROTEIN"/>
    <property type="match status" value="1"/>
</dbReference>
<evidence type="ECO:0000313" key="4">
    <source>
        <dbReference type="Proteomes" id="UP000430021"/>
    </source>
</evidence>
<reference evidence="2 5" key="2">
    <citation type="submission" date="2020-08" db="EMBL/GenBank/DDBJ databases">
        <title>Genomic Encyclopedia of Type Strains, Phase IV (KMG-IV): sequencing the most valuable type-strain genomes for metagenomic binning, comparative biology and taxonomic classification.</title>
        <authorList>
            <person name="Goeker M."/>
        </authorList>
    </citation>
    <scope>NUCLEOTIDE SEQUENCE [LARGE SCALE GENOMIC DNA]</scope>
    <source>
        <strain evidence="2 5">DSM 8510</strain>
    </source>
</reference>
<evidence type="ECO:0000259" key="1">
    <source>
        <dbReference type="Pfam" id="PF02627"/>
    </source>
</evidence>
<protein>
    <submittedName>
        <fullName evidence="2">Alkylhydroperoxidase family enzyme</fullName>
    </submittedName>
    <submittedName>
        <fullName evidence="3">Carboxymuconolactone decarboxylase family protein</fullName>
    </submittedName>
</protein>
<proteinExistence type="predicted"/>
<comment type="caution">
    <text evidence="3">The sequence shown here is derived from an EMBL/GenBank/DDBJ whole genome shotgun (WGS) entry which is preliminary data.</text>
</comment>
<name>A0A6I4UH94_9SPHN</name>
<dbReference type="Proteomes" id="UP000548685">
    <property type="component" value="Unassembled WGS sequence"/>
</dbReference>
<dbReference type="GO" id="GO:0051920">
    <property type="term" value="F:peroxiredoxin activity"/>
    <property type="evidence" value="ECO:0007669"/>
    <property type="project" value="InterPro"/>
</dbReference>
<evidence type="ECO:0000313" key="3">
    <source>
        <dbReference type="EMBL" id="MXP38290.1"/>
    </source>
</evidence>
<dbReference type="InterPro" id="IPR003779">
    <property type="entry name" value="CMD-like"/>
</dbReference>
<gene>
    <name evidence="2" type="ORF">FHS52_002604</name>
    <name evidence="3" type="ORF">GRI59_06650</name>
</gene>
<dbReference type="Proteomes" id="UP000430021">
    <property type="component" value="Unassembled WGS sequence"/>
</dbReference>
<evidence type="ECO:0000313" key="2">
    <source>
        <dbReference type="EMBL" id="MBB3776635.1"/>
    </source>
</evidence>
<dbReference type="EMBL" id="JACICE010000002">
    <property type="protein sequence ID" value="MBB3776635.1"/>
    <property type="molecule type" value="Genomic_DNA"/>
</dbReference>
<evidence type="ECO:0000313" key="5">
    <source>
        <dbReference type="Proteomes" id="UP000548685"/>
    </source>
</evidence>